<dbReference type="PANTHER" id="PTHR13161:SF15">
    <property type="entry name" value="SPLICING FACTOR, SUPPRESSOR OF WHITE-APRICOT HOMOLOG"/>
    <property type="match status" value="1"/>
</dbReference>
<dbReference type="PROSITE" id="PS50128">
    <property type="entry name" value="SURP"/>
    <property type="match status" value="2"/>
</dbReference>
<name>A0AAD9TQ05_9ROSI</name>
<feature type="region of interest" description="Disordered" evidence="7">
    <location>
        <begin position="603"/>
        <end position="851"/>
    </location>
</feature>
<evidence type="ECO:0000313" key="9">
    <source>
        <dbReference type="EMBL" id="KAK2639771.1"/>
    </source>
</evidence>
<feature type="compositionally biased region" description="Basic residues" evidence="7">
    <location>
        <begin position="635"/>
        <end position="644"/>
    </location>
</feature>
<evidence type="ECO:0000256" key="5">
    <source>
        <dbReference type="ARBA" id="ARBA00023163"/>
    </source>
</evidence>
<evidence type="ECO:0000259" key="8">
    <source>
        <dbReference type="PROSITE" id="PS50128"/>
    </source>
</evidence>
<feature type="region of interest" description="Disordered" evidence="7">
    <location>
        <begin position="52"/>
        <end position="131"/>
    </location>
</feature>
<dbReference type="InterPro" id="IPR000061">
    <property type="entry name" value="Surp"/>
</dbReference>
<dbReference type="Gene3D" id="1.10.10.790">
    <property type="entry name" value="Surp module"/>
    <property type="match status" value="2"/>
</dbReference>
<evidence type="ECO:0000256" key="3">
    <source>
        <dbReference type="ARBA" id="ARBA00022884"/>
    </source>
</evidence>
<feature type="compositionally biased region" description="Basic and acidic residues" evidence="7">
    <location>
        <begin position="722"/>
        <end position="745"/>
    </location>
</feature>
<feature type="compositionally biased region" description="Basic residues" evidence="7">
    <location>
        <begin position="662"/>
        <end position="674"/>
    </location>
</feature>
<dbReference type="InterPro" id="IPR019147">
    <property type="entry name" value="SWAP_N_domain"/>
</dbReference>
<feature type="compositionally biased region" description="Basic and acidic residues" evidence="7">
    <location>
        <begin position="417"/>
        <end position="437"/>
    </location>
</feature>
<evidence type="ECO:0000313" key="10">
    <source>
        <dbReference type="Proteomes" id="UP001280121"/>
    </source>
</evidence>
<dbReference type="PANTHER" id="PTHR13161">
    <property type="entry name" value="SPLICING FACTOR SUPPRESSOR OF WHITE APRICOT"/>
    <property type="match status" value="1"/>
</dbReference>
<accession>A0AAD9TQ05</accession>
<evidence type="ECO:0000256" key="4">
    <source>
        <dbReference type="ARBA" id="ARBA00023015"/>
    </source>
</evidence>
<keyword evidence="10" id="KW-1185">Reference proteome</keyword>
<dbReference type="Pfam" id="PF09750">
    <property type="entry name" value="DRY_EERY"/>
    <property type="match status" value="1"/>
</dbReference>
<dbReference type="GO" id="GO:0000395">
    <property type="term" value="P:mRNA 5'-splice site recognition"/>
    <property type="evidence" value="ECO:0007669"/>
    <property type="project" value="TreeGrafter"/>
</dbReference>
<gene>
    <name evidence="9" type="ORF">Ddye_027566</name>
</gene>
<dbReference type="InterPro" id="IPR035967">
    <property type="entry name" value="SWAP/Surp_sf"/>
</dbReference>
<keyword evidence="3" id="KW-0694">RNA-binding</keyword>
<keyword evidence="6" id="KW-0508">mRNA splicing</keyword>
<dbReference type="SMART" id="SM00648">
    <property type="entry name" value="SWAP"/>
    <property type="match status" value="2"/>
</dbReference>
<feature type="region of interest" description="Disordered" evidence="7">
    <location>
        <begin position="417"/>
        <end position="452"/>
    </location>
</feature>
<evidence type="ECO:0000256" key="6">
    <source>
        <dbReference type="ARBA" id="ARBA00023187"/>
    </source>
</evidence>
<dbReference type="GO" id="GO:0003723">
    <property type="term" value="F:RNA binding"/>
    <property type="evidence" value="ECO:0007669"/>
    <property type="project" value="UniProtKB-KW"/>
</dbReference>
<dbReference type="EMBL" id="JANJYI010000008">
    <property type="protein sequence ID" value="KAK2639771.1"/>
    <property type="molecule type" value="Genomic_DNA"/>
</dbReference>
<sequence>MDLEVVGRHALLFDDDNNAAFVNSTAALVDWNSLSIDRYDVRHLLSAPPPRVKRRLNHLSPPSRPDSPSQSELDHERYLDLPSTSPPEWEHEQDLDDGAGPVNDGGYRAVPFSYGSADEPTGGRNADAESGFRPPFSLPENLLLNLPPTEKLHQIIARTALFVSKHGGQSEIVLRVKQGDNPTFGFLMPDHHLHAYFRYLVDHPELLSEENKTDSELDQTSGAGRGGALSMLGSVYGSGEDEDAPELKRNGSGEAVDAANAHVSNGSERMNSPVIVARKDETVSKHSLPSKEKLPLIKRNQSISTVKTRTSGGTKKDGDAMGSVCFAAVKSQAFASPSMSKVEPPIVEPPSDIKRVVDKIVEFIMRNGKEFEAVLVEQDRKHGRFSFLLPSNLYYPYYLKVLGEADELSGKGFSVEKHDSTGRGVDKKRATFKESDTHSVGSDIPSDSDRKEKFKMVIGKSKKDGQDPPTKATQTNTGITVNAAAAAAILQAATRGIRNPNLEFLTKMYFNGSSQGFSVEGGQDQKLDPKGKPAASEVDSLETDLSREEKLKAERLKRAKDFAAMIKNKATPLKTEQLRGLSVEPPDSGLSGSAADVVNLAGNEREGCSVSPDIDTSDVKEKSEKKDLGDDQERRSKRSYRSRSKRNEEEEEEEEEEDEKKDHKHSKRKRKSHRSSHESSRDRKRHSSSKDIDSLHRHKHNKNDDSSDHEDWYSSKHRHRHDNTSDDEYHRQARDRHSSSDDEHRHSQHHHKRDSSSRRRHRHNSSDEDEDEHKHGHHRRRSSKHRKRSHREKEVDLEEGEIKSDQSKASESYADAAVSREASVDLSKSYQDARTASSSSQPSYTNEVSDDLRAKIRAMLMATL</sequence>
<feature type="compositionally biased region" description="Basic and acidic residues" evidence="7">
    <location>
        <begin position="702"/>
        <end position="714"/>
    </location>
</feature>
<feature type="region of interest" description="Disordered" evidence="7">
    <location>
        <begin position="516"/>
        <end position="538"/>
    </location>
</feature>
<comment type="caution">
    <text evidence="9">The sequence shown here is derived from an EMBL/GenBank/DDBJ whole genome shotgun (WGS) entry which is preliminary data.</text>
</comment>
<organism evidence="9 10">
    <name type="scientific">Dipteronia dyeriana</name>
    <dbReference type="NCBI Taxonomy" id="168575"/>
    <lineage>
        <taxon>Eukaryota</taxon>
        <taxon>Viridiplantae</taxon>
        <taxon>Streptophyta</taxon>
        <taxon>Embryophyta</taxon>
        <taxon>Tracheophyta</taxon>
        <taxon>Spermatophyta</taxon>
        <taxon>Magnoliopsida</taxon>
        <taxon>eudicotyledons</taxon>
        <taxon>Gunneridae</taxon>
        <taxon>Pentapetalae</taxon>
        <taxon>rosids</taxon>
        <taxon>malvids</taxon>
        <taxon>Sapindales</taxon>
        <taxon>Sapindaceae</taxon>
        <taxon>Hippocastanoideae</taxon>
        <taxon>Acereae</taxon>
        <taxon>Dipteronia</taxon>
    </lineage>
</organism>
<dbReference type="SMART" id="SM01141">
    <property type="entry name" value="DRY_EERY"/>
    <property type="match status" value="1"/>
</dbReference>
<keyword evidence="5" id="KW-0804">Transcription</keyword>
<feature type="region of interest" description="Disordered" evidence="7">
    <location>
        <begin position="210"/>
        <end position="251"/>
    </location>
</feature>
<proteinExistence type="predicted"/>
<feature type="domain" description="SURP motif" evidence="8">
    <location>
        <begin position="155"/>
        <end position="197"/>
    </location>
</feature>
<dbReference type="FunFam" id="1.10.10.790:FF:000002">
    <property type="entry name" value="Splicing factor 3A subunit 1"/>
    <property type="match status" value="1"/>
</dbReference>
<feature type="compositionally biased region" description="Basic residues" evidence="7">
    <location>
        <begin position="746"/>
        <end position="763"/>
    </location>
</feature>
<keyword evidence="4" id="KW-0805">Transcription regulation</keyword>
<keyword evidence="1" id="KW-0507">mRNA processing</keyword>
<dbReference type="SUPFAM" id="SSF109905">
    <property type="entry name" value="Surp module (SWAP domain)"/>
    <property type="match status" value="2"/>
</dbReference>
<protein>
    <recommendedName>
        <fullName evidence="8">SURP motif domain-containing protein</fullName>
    </recommendedName>
</protein>
<keyword evidence="2" id="KW-0677">Repeat</keyword>
<reference evidence="9" key="1">
    <citation type="journal article" date="2023" name="Plant J.">
        <title>Genome sequences and population genomics provide insights into the demographic history, inbreeding, and mutation load of two 'living fossil' tree species of Dipteronia.</title>
        <authorList>
            <person name="Feng Y."/>
            <person name="Comes H.P."/>
            <person name="Chen J."/>
            <person name="Zhu S."/>
            <person name="Lu R."/>
            <person name="Zhang X."/>
            <person name="Li P."/>
            <person name="Qiu J."/>
            <person name="Olsen K.M."/>
            <person name="Qiu Y."/>
        </authorList>
    </citation>
    <scope>NUCLEOTIDE SEQUENCE</scope>
    <source>
        <strain evidence="9">KIB01</strain>
    </source>
</reference>
<evidence type="ECO:0000256" key="7">
    <source>
        <dbReference type="SAM" id="MobiDB-lite"/>
    </source>
</evidence>
<feature type="compositionally biased region" description="Basic residues" evidence="7">
    <location>
        <begin position="775"/>
        <end position="790"/>
    </location>
</feature>
<feature type="domain" description="SURP motif" evidence="8">
    <location>
        <begin position="356"/>
        <end position="398"/>
    </location>
</feature>
<dbReference type="AlphaFoldDB" id="A0AAD9TQ05"/>
<feature type="compositionally biased region" description="Basic and acidic residues" evidence="7">
    <location>
        <begin position="617"/>
        <end position="634"/>
    </location>
</feature>
<dbReference type="Pfam" id="PF01805">
    <property type="entry name" value="Surp"/>
    <property type="match status" value="2"/>
</dbReference>
<feature type="compositionally biased region" description="Polar residues" evidence="7">
    <location>
        <begin position="826"/>
        <end position="847"/>
    </location>
</feature>
<dbReference type="Proteomes" id="UP001280121">
    <property type="component" value="Unassembled WGS sequence"/>
</dbReference>
<evidence type="ECO:0000256" key="1">
    <source>
        <dbReference type="ARBA" id="ARBA00022664"/>
    </source>
</evidence>
<feature type="compositionally biased region" description="Acidic residues" evidence="7">
    <location>
        <begin position="649"/>
        <end position="659"/>
    </location>
</feature>
<dbReference type="InterPro" id="IPR040397">
    <property type="entry name" value="SWAP"/>
</dbReference>
<evidence type="ECO:0000256" key="2">
    <source>
        <dbReference type="ARBA" id="ARBA00022737"/>
    </source>
</evidence>